<name>A0A1M8ABG8_MALS4</name>
<sequence>MATGAATNASAPTKQKSKAYLSSVAIQSDAIKYRQKYKELKRKVYEIEMENDKLQATTLRIKGNIQRLRLERAILYERLEADMRDAPVKPSAIDPVREAKESTEKMEPKESDVTEEPASKAEDDAITSELEQTL</sequence>
<keyword evidence="2" id="KW-0539">Nucleus</keyword>
<dbReference type="Proteomes" id="UP000186303">
    <property type="component" value="Chromosome 7"/>
</dbReference>
<dbReference type="VEuPathDB" id="FungiDB:MSYG_4186"/>
<dbReference type="AlphaFoldDB" id="A0A1M8ABG8"/>
<reference evidence="7" key="1">
    <citation type="journal article" date="2017" name="Nucleic Acids Res.">
        <title>Proteogenomics produces comprehensive and highly accurate protein-coding gene annotation in a complete genome assembly of Malassezia sympodialis.</title>
        <authorList>
            <person name="Zhu Y."/>
            <person name="Engstroem P.G."/>
            <person name="Tellgren-Roth C."/>
            <person name="Baudo C.D."/>
            <person name="Kennell J.C."/>
            <person name="Sun S."/>
            <person name="Billmyre R.B."/>
            <person name="Schroeder M.S."/>
            <person name="Andersson A."/>
            <person name="Holm T."/>
            <person name="Sigurgeirsson B."/>
            <person name="Wu G."/>
            <person name="Sankaranarayanan S.R."/>
            <person name="Siddharthan R."/>
            <person name="Sanyal K."/>
            <person name="Lundeberg J."/>
            <person name="Nystedt B."/>
            <person name="Boekhout T."/>
            <person name="Dawson T.L. Jr."/>
            <person name="Heitman J."/>
            <person name="Scheynius A."/>
            <person name="Lehtioe J."/>
        </authorList>
    </citation>
    <scope>NUCLEOTIDE SEQUENCE [LARGE SCALE GENOMIC DNA]</scope>
    <source>
        <strain evidence="7">ATCC 42132</strain>
    </source>
</reference>
<evidence type="ECO:0000256" key="3">
    <source>
        <dbReference type="SAM" id="Coils"/>
    </source>
</evidence>
<organism evidence="6 7">
    <name type="scientific">Malassezia sympodialis (strain ATCC 42132)</name>
    <name type="common">Atopic eczema-associated yeast</name>
    <dbReference type="NCBI Taxonomy" id="1230383"/>
    <lineage>
        <taxon>Eukaryota</taxon>
        <taxon>Fungi</taxon>
        <taxon>Dikarya</taxon>
        <taxon>Basidiomycota</taxon>
        <taxon>Ustilaginomycotina</taxon>
        <taxon>Malasseziomycetes</taxon>
        <taxon>Malasseziales</taxon>
        <taxon>Malasseziaceae</taxon>
        <taxon>Malassezia</taxon>
    </lineage>
</organism>
<dbReference type="OMA" id="QSDAIKY"/>
<evidence type="ECO:0000313" key="6">
    <source>
        <dbReference type="EMBL" id="SHO79835.1"/>
    </source>
</evidence>
<keyword evidence="3" id="KW-0175">Coiled coil</keyword>
<evidence type="ECO:0000256" key="1">
    <source>
        <dbReference type="ARBA" id="ARBA00004123"/>
    </source>
</evidence>
<proteinExistence type="predicted"/>
<keyword evidence="7" id="KW-1185">Reference proteome</keyword>
<evidence type="ECO:0000259" key="5">
    <source>
        <dbReference type="Pfam" id="PF24245"/>
    </source>
</evidence>
<accession>A0A1M8ABG8</accession>
<dbReference type="Pfam" id="PF24245">
    <property type="entry name" value="INO80F"/>
    <property type="match status" value="1"/>
</dbReference>
<feature type="region of interest" description="Disordered" evidence="4">
    <location>
        <begin position="87"/>
        <end position="134"/>
    </location>
</feature>
<gene>
    <name evidence="6" type="ORF">MSYG_4186</name>
</gene>
<dbReference type="InterPro" id="IPR056513">
    <property type="entry name" value="INO80F"/>
</dbReference>
<feature type="compositionally biased region" description="Basic and acidic residues" evidence="4">
    <location>
        <begin position="95"/>
        <end position="123"/>
    </location>
</feature>
<evidence type="ECO:0000256" key="4">
    <source>
        <dbReference type="SAM" id="MobiDB-lite"/>
    </source>
</evidence>
<feature type="domain" description="INO80 complex subunit F" evidence="5">
    <location>
        <begin position="33"/>
        <end position="79"/>
    </location>
</feature>
<protein>
    <recommendedName>
        <fullName evidence="5">INO80 complex subunit F domain-containing protein</fullName>
    </recommendedName>
</protein>
<evidence type="ECO:0000313" key="7">
    <source>
        <dbReference type="Proteomes" id="UP000186303"/>
    </source>
</evidence>
<dbReference type="STRING" id="1230383.A0A1M8ABG8"/>
<dbReference type="EMBL" id="LT671827">
    <property type="protein sequence ID" value="SHO79835.1"/>
    <property type="molecule type" value="Genomic_DNA"/>
</dbReference>
<evidence type="ECO:0000256" key="2">
    <source>
        <dbReference type="ARBA" id="ARBA00023242"/>
    </source>
</evidence>
<dbReference type="OrthoDB" id="10070927at2759"/>
<feature type="coiled-coil region" evidence="3">
    <location>
        <begin position="30"/>
        <end position="57"/>
    </location>
</feature>
<comment type="subcellular location">
    <subcellularLocation>
        <location evidence="1">Nucleus</location>
    </subcellularLocation>
</comment>
<dbReference type="GO" id="GO:0005634">
    <property type="term" value="C:nucleus"/>
    <property type="evidence" value="ECO:0007669"/>
    <property type="project" value="UniProtKB-SubCell"/>
</dbReference>